<dbReference type="PANTHER" id="PTHR32100">
    <property type="entry name" value="OMEGA-6 FATTY ACID DESATURASE, CHLOROPLASTIC"/>
    <property type="match status" value="1"/>
</dbReference>
<dbReference type="Proteomes" id="UP001279734">
    <property type="component" value="Unassembled WGS sequence"/>
</dbReference>
<protein>
    <submittedName>
        <fullName evidence="9">Uncharacterized protein</fullName>
    </submittedName>
</protein>
<dbReference type="GO" id="GO:0006629">
    <property type="term" value="P:lipid metabolic process"/>
    <property type="evidence" value="ECO:0007669"/>
    <property type="project" value="InterPro"/>
</dbReference>
<dbReference type="InterPro" id="IPR005804">
    <property type="entry name" value="FA_desaturase_dom"/>
</dbReference>
<feature type="transmembrane region" description="Helical" evidence="6">
    <location>
        <begin position="138"/>
        <end position="159"/>
    </location>
</feature>
<evidence type="ECO:0000256" key="2">
    <source>
        <dbReference type="ARBA" id="ARBA00005189"/>
    </source>
</evidence>
<proteinExistence type="inferred from homology"/>
<gene>
    <name evidence="9" type="ORF">Nepgr_021949</name>
</gene>
<comment type="subcellular location">
    <subcellularLocation>
        <location evidence="1">Membrane</location>
    </subcellularLocation>
</comment>
<dbReference type="AlphaFoldDB" id="A0AAD3SZC7"/>
<feature type="transmembrane region" description="Helical" evidence="6">
    <location>
        <begin position="74"/>
        <end position="93"/>
    </location>
</feature>
<evidence type="ECO:0000256" key="3">
    <source>
        <dbReference type="ARBA" id="ARBA00009295"/>
    </source>
</evidence>
<keyword evidence="10" id="KW-1185">Reference proteome</keyword>
<evidence type="ECO:0000313" key="9">
    <source>
        <dbReference type="EMBL" id="GMH20108.1"/>
    </source>
</evidence>
<dbReference type="Pfam" id="PF11960">
    <property type="entry name" value="DUF3474"/>
    <property type="match status" value="1"/>
</dbReference>
<name>A0AAD3SZC7_NEPGR</name>
<feature type="domain" description="Fatty acid desaturase N-terminal" evidence="8">
    <location>
        <begin position="44"/>
        <end position="88"/>
    </location>
</feature>
<keyword evidence="4" id="KW-0560">Oxidoreductase</keyword>
<keyword evidence="6" id="KW-0812">Transmembrane</keyword>
<keyword evidence="5 6" id="KW-0472">Membrane</keyword>
<accession>A0AAD3SZC7</accession>
<evidence type="ECO:0000256" key="6">
    <source>
        <dbReference type="SAM" id="Phobius"/>
    </source>
</evidence>
<dbReference type="EMBL" id="BSYO01000021">
    <property type="protein sequence ID" value="GMH20108.1"/>
    <property type="molecule type" value="Genomic_DNA"/>
</dbReference>
<organism evidence="9 10">
    <name type="scientific">Nepenthes gracilis</name>
    <name type="common">Slender pitcher plant</name>
    <dbReference type="NCBI Taxonomy" id="150966"/>
    <lineage>
        <taxon>Eukaryota</taxon>
        <taxon>Viridiplantae</taxon>
        <taxon>Streptophyta</taxon>
        <taxon>Embryophyta</taxon>
        <taxon>Tracheophyta</taxon>
        <taxon>Spermatophyta</taxon>
        <taxon>Magnoliopsida</taxon>
        <taxon>eudicotyledons</taxon>
        <taxon>Gunneridae</taxon>
        <taxon>Pentapetalae</taxon>
        <taxon>Caryophyllales</taxon>
        <taxon>Nepenthaceae</taxon>
        <taxon>Nepenthes</taxon>
    </lineage>
</organism>
<evidence type="ECO:0000259" key="8">
    <source>
        <dbReference type="Pfam" id="PF11960"/>
    </source>
</evidence>
<reference evidence="9" key="1">
    <citation type="submission" date="2023-05" db="EMBL/GenBank/DDBJ databases">
        <title>Nepenthes gracilis genome sequencing.</title>
        <authorList>
            <person name="Fukushima K."/>
        </authorList>
    </citation>
    <scope>NUCLEOTIDE SEQUENCE</scope>
    <source>
        <strain evidence="9">SING2019-196</strain>
    </source>
</reference>
<dbReference type="InterPro" id="IPR021863">
    <property type="entry name" value="FAS_N"/>
</dbReference>
<feature type="transmembrane region" description="Helical" evidence="6">
    <location>
        <begin position="269"/>
        <end position="294"/>
    </location>
</feature>
<comment type="similarity">
    <text evidence="3">Belongs to the fatty acid desaturase type 1 family.</text>
</comment>
<evidence type="ECO:0000256" key="1">
    <source>
        <dbReference type="ARBA" id="ARBA00004370"/>
    </source>
</evidence>
<evidence type="ECO:0000256" key="4">
    <source>
        <dbReference type="ARBA" id="ARBA00023002"/>
    </source>
</evidence>
<comment type="caution">
    <text evidence="9">The sequence shown here is derived from an EMBL/GenBank/DDBJ whole genome shotgun (WGS) entry which is preliminary data.</text>
</comment>
<dbReference type="InterPro" id="IPR012171">
    <property type="entry name" value="Fatty_acid_desaturase"/>
</dbReference>
<dbReference type="GO" id="GO:0016020">
    <property type="term" value="C:membrane"/>
    <property type="evidence" value="ECO:0007669"/>
    <property type="project" value="UniProtKB-SubCell"/>
</dbReference>
<sequence>MGDLVFAADIHGCFSIFSAEATMGAGGQMSVHPTTKKVEANVLRRVPFTKPPFTRGQIKKAVPPHCFQRSALRSFSYVICDLAIAFTLYYIATNFFHLLPQPLRFLAWPTYWAVQGCVLTGVWVIAHECGHHAFSDYQWLDNTVGLILHSCLLVPYFSWKYSHRRHHLNTGSLEKDEVFVPKPKASLQWFSKYINNPPGRVLTLAITLILGWPLYLLFNVSGRKYERFACHYDPYGPIYTDRESLQIYISDAGVLAVTYGLLRLAAAKGVAWVLCVYGIPLLVVNGFLVLITYLQHTHPSLPHYDSSEWEWLRGALSTVDRDYGILNKIFHNITDTHVTHHLFSTMPHYHAVEATKALKPILGDYYQFDDTPFYKALWREAKECIYVEPDDDDNSKGVFWYRNKI</sequence>
<evidence type="ECO:0000313" key="10">
    <source>
        <dbReference type="Proteomes" id="UP001279734"/>
    </source>
</evidence>
<dbReference type="CDD" id="cd03507">
    <property type="entry name" value="Delta12-FADS-like"/>
    <property type="match status" value="1"/>
</dbReference>
<comment type="pathway">
    <text evidence="2">Lipid metabolism.</text>
</comment>
<feature type="domain" description="Fatty acid desaturase" evidence="7">
    <location>
        <begin position="107"/>
        <end position="367"/>
    </location>
</feature>
<evidence type="ECO:0000256" key="5">
    <source>
        <dbReference type="ARBA" id="ARBA00023136"/>
    </source>
</evidence>
<dbReference type="GO" id="GO:0016717">
    <property type="term" value="F:oxidoreductase activity, acting on paired donors, with oxidation of a pair of donors resulting in the reduction of molecular oxygen to two molecules of water"/>
    <property type="evidence" value="ECO:0007669"/>
    <property type="project" value="InterPro"/>
</dbReference>
<feature type="transmembrane region" description="Helical" evidence="6">
    <location>
        <begin position="105"/>
        <end position="126"/>
    </location>
</feature>
<dbReference type="Pfam" id="PF00487">
    <property type="entry name" value="FA_desaturase"/>
    <property type="match status" value="1"/>
</dbReference>
<feature type="transmembrane region" description="Helical" evidence="6">
    <location>
        <begin position="201"/>
        <end position="218"/>
    </location>
</feature>
<keyword evidence="6" id="KW-1133">Transmembrane helix</keyword>
<evidence type="ECO:0000259" key="7">
    <source>
        <dbReference type="Pfam" id="PF00487"/>
    </source>
</evidence>